<evidence type="ECO:0000313" key="2">
    <source>
        <dbReference type="EMBL" id="KAJ5066963.1"/>
    </source>
</evidence>
<protein>
    <submittedName>
        <fullName evidence="2">Uncharacterized protein</fullName>
    </submittedName>
</protein>
<accession>A0A9Q0L6K5</accession>
<dbReference type="AlphaFoldDB" id="A0A9Q0L6K5"/>
<evidence type="ECO:0000256" key="1">
    <source>
        <dbReference type="SAM" id="MobiDB-lite"/>
    </source>
</evidence>
<reference evidence="2" key="1">
    <citation type="submission" date="2022-10" db="EMBL/GenBank/DDBJ databases">
        <title>Novel sulphate-reducing endosymbionts in the free-living metamonad Anaeramoeba.</title>
        <authorList>
            <person name="Jerlstrom-Hultqvist J."/>
            <person name="Cepicka I."/>
            <person name="Gallot-Lavallee L."/>
            <person name="Salas-Leiva D."/>
            <person name="Curtis B.A."/>
            <person name="Zahonova K."/>
            <person name="Pipaliya S."/>
            <person name="Dacks J."/>
            <person name="Roger A.J."/>
        </authorList>
    </citation>
    <scope>NUCLEOTIDE SEQUENCE</scope>
    <source>
        <strain evidence="2">BMAN</strain>
    </source>
</reference>
<evidence type="ECO:0000313" key="3">
    <source>
        <dbReference type="Proteomes" id="UP001149090"/>
    </source>
</evidence>
<organism evidence="2 3">
    <name type="scientific">Anaeramoeba ignava</name>
    <name type="common">Anaerobic marine amoeba</name>
    <dbReference type="NCBI Taxonomy" id="1746090"/>
    <lineage>
        <taxon>Eukaryota</taxon>
        <taxon>Metamonada</taxon>
        <taxon>Anaeramoebidae</taxon>
        <taxon>Anaeramoeba</taxon>
    </lineage>
</organism>
<feature type="region of interest" description="Disordered" evidence="1">
    <location>
        <begin position="113"/>
        <end position="135"/>
    </location>
</feature>
<proteinExistence type="predicted"/>
<keyword evidence="3" id="KW-1185">Reference proteome</keyword>
<dbReference type="EMBL" id="JAPDFW010000136">
    <property type="protein sequence ID" value="KAJ5066963.1"/>
    <property type="molecule type" value="Genomic_DNA"/>
</dbReference>
<dbReference type="Proteomes" id="UP001149090">
    <property type="component" value="Unassembled WGS sequence"/>
</dbReference>
<name>A0A9Q0L6K5_ANAIG</name>
<gene>
    <name evidence="2" type="ORF">M0811_03307</name>
</gene>
<sequence>MTIKLHVNDFISARNSFLRFLLFKKKQYLCDMSSRYGKKKSFFFSYCEPAGSNKDLKKFFSSPKYSSQLIYSLEMIIKVQSADLVQLFRFTIRFEKEEEKKCKNLKKKERIQTIKKRKKVNPKPKRNKRKNPFFF</sequence>
<comment type="caution">
    <text evidence="2">The sequence shown here is derived from an EMBL/GenBank/DDBJ whole genome shotgun (WGS) entry which is preliminary data.</text>
</comment>